<sequence>MLAKQLSVFRCTAVCNAVFRDLRSKELHKRREKELQKATKHNNSCDGTQPSPGTPVSSAEGSTEAEDAGDKESMAMLLEEQWRRRIARREAFLQWQAGQREKGAAERLVRQAKTQEKFKRHRYHTQSGRLISIGLAREDGTSSNAGDDVNFSSSSSHDRSLTNAQFLVPSNSRETPGVLNVFLQKR</sequence>
<feature type="region of interest" description="Disordered" evidence="1">
    <location>
        <begin position="30"/>
        <end position="72"/>
    </location>
</feature>
<gene>
    <name evidence="2" type="ORF">TCIL3000_8_2040</name>
</gene>
<accession>G0URH3</accession>
<dbReference type="AlphaFoldDB" id="G0URH3"/>
<reference evidence="2" key="1">
    <citation type="journal article" date="2012" name="Proc. Natl. Acad. Sci. U.S.A.">
        <title>Antigenic diversity is generated by distinct evolutionary mechanisms in African trypanosome species.</title>
        <authorList>
            <person name="Jackson A.P."/>
            <person name="Berry A."/>
            <person name="Aslett M."/>
            <person name="Allison H.C."/>
            <person name="Burton P."/>
            <person name="Vavrova-Anderson J."/>
            <person name="Brown R."/>
            <person name="Browne H."/>
            <person name="Corton N."/>
            <person name="Hauser H."/>
            <person name="Gamble J."/>
            <person name="Gilderthorp R."/>
            <person name="Marcello L."/>
            <person name="McQuillan J."/>
            <person name="Otto T.D."/>
            <person name="Quail M.A."/>
            <person name="Sanders M.J."/>
            <person name="van Tonder A."/>
            <person name="Ginger M.L."/>
            <person name="Field M.C."/>
            <person name="Barry J.D."/>
            <person name="Hertz-Fowler C."/>
            <person name="Berriman M."/>
        </authorList>
    </citation>
    <scope>NUCLEOTIDE SEQUENCE</scope>
    <source>
        <strain evidence="2">IL3000</strain>
    </source>
</reference>
<feature type="compositionally biased region" description="Polar residues" evidence="1">
    <location>
        <begin position="41"/>
        <end position="61"/>
    </location>
</feature>
<proteinExistence type="predicted"/>
<evidence type="ECO:0000313" key="2">
    <source>
        <dbReference type="EMBL" id="CCC91985.1"/>
    </source>
</evidence>
<protein>
    <submittedName>
        <fullName evidence="2">Uncharacterized protein</fullName>
    </submittedName>
</protein>
<organism evidence="2">
    <name type="scientific">Trypanosoma congolense (strain IL3000)</name>
    <dbReference type="NCBI Taxonomy" id="1068625"/>
    <lineage>
        <taxon>Eukaryota</taxon>
        <taxon>Discoba</taxon>
        <taxon>Euglenozoa</taxon>
        <taxon>Kinetoplastea</taxon>
        <taxon>Metakinetoplastina</taxon>
        <taxon>Trypanosomatida</taxon>
        <taxon>Trypanosomatidae</taxon>
        <taxon>Trypanosoma</taxon>
        <taxon>Nannomonas</taxon>
    </lineage>
</organism>
<evidence type="ECO:0000256" key="1">
    <source>
        <dbReference type="SAM" id="MobiDB-lite"/>
    </source>
</evidence>
<name>G0URH3_TRYCI</name>
<feature type="region of interest" description="Disordered" evidence="1">
    <location>
        <begin position="139"/>
        <end position="169"/>
    </location>
</feature>
<dbReference type="EMBL" id="HE575321">
    <property type="protein sequence ID" value="CCC91985.1"/>
    <property type="molecule type" value="Genomic_DNA"/>
</dbReference>
<dbReference type="VEuPathDB" id="TriTrypDB:TcIL3000_8_2040"/>
<feature type="compositionally biased region" description="Polar residues" evidence="1">
    <location>
        <begin position="141"/>
        <end position="169"/>
    </location>
</feature>